<evidence type="ECO:0000256" key="17">
    <source>
        <dbReference type="ARBA" id="ARBA00048659"/>
    </source>
</evidence>
<dbReference type="Gene3D" id="1.20.1440.180">
    <property type="entry name" value="KEN domain"/>
    <property type="match status" value="1"/>
</dbReference>
<evidence type="ECO:0000256" key="18">
    <source>
        <dbReference type="ARBA" id="ARBA00048977"/>
    </source>
</evidence>
<evidence type="ECO:0000256" key="12">
    <source>
        <dbReference type="ARBA" id="ARBA00022840"/>
    </source>
</evidence>
<dbReference type="PANTHER" id="PTHR13954:SF6">
    <property type="entry name" value="NON-SPECIFIC SERINE_THREONINE PROTEIN KINASE"/>
    <property type="match status" value="1"/>
</dbReference>
<comment type="subcellular location">
    <subcellularLocation>
        <location evidence="2">Membrane</location>
        <topology evidence="2">Single-pass type I membrane protein</topology>
    </subcellularLocation>
</comment>
<evidence type="ECO:0000256" key="13">
    <source>
        <dbReference type="ARBA" id="ARBA00022842"/>
    </source>
</evidence>
<dbReference type="GO" id="GO:0006397">
    <property type="term" value="P:mRNA processing"/>
    <property type="evidence" value="ECO:0007669"/>
    <property type="project" value="InterPro"/>
</dbReference>
<feature type="compositionally biased region" description="Basic and acidic residues" evidence="19">
    <location>
        <begin position="697"/>
        <end position="718"/>
    </location>
</feature>
<keyword evidence="11" id="KW-0378">Hydrolase</keyword>
<keyword evidence="8 20" id="KW-0732">Signal</keyword>
<dbReference type="Proteomes" id="UP001365542">
    <property type="component" value="Unassembled WGS sequence"/>
</dbReference>
<feature type="domain" description="Protein kinase" evidence="21">
    <location>
        <begin position="745"/>
        <end position="1042"/>
    </location>
</feature>
<evidence type="ECO:0000256" key="11">
    <source>
        <dbReference type="ARBA" id="ARBA00022801"/>
    </source>
</evidence>
<comment type="catalytic activity">
    <reaction evidence="17">
        <text>L-threonyl-[protein] + ATP = O-phospho-L-threonyl-[protein] + ADP + H(+)</text>
        <dbReference type="Rhea" id="RHEA:46608"/>
        <dbReference type="Rhea" id="RHEA-COMP:11060"/>
        <dbReference type="Rhea" id="RHEA-COMP:11605"/>
        <dbReference type="ChEBI" id="CHEBI:15378"/>
        <dbReference type="ChEBI" id="CHEBI:30013"/>
        <dbReference type="ChEBI" id="CHEBI:30616"/>
        <dbReference type="ChEBI" id="CHEBI:61977"/>
        <dbReference type="ChEBI" id="CHEBI:456216"/>
        <dbReference type="EC" id="2.7.11.1"/>
    </reaction>
    <physiologicalReaction direction="left-to-right" evidence="17">
        <dbReference type="Rhea" id="RHEA:46609"/>
    </physiologicalReaction>
</comment>
<keyword evidence="7" id="KW-0479">Metal-binding</keyword>
<dbReference type="AlphaFoldDB" id="A0AAV9X8Z2"/>
<dbReference type="FunFam" id="1.10.510.10:FF:000572">
    <property type="entry name" value="Serine/threonine-protein kinase/endoribonuclease IRE1"/>
    <property type="match status" value="1"/>
</dbReference>
<keyword evidence="13" id="KW-0460">Magnesium</keyword>
<comment type="caution">
    <text evidence="23">The sequence shown here is derived from an EMBL/GenBank/DDBJ whole genome shotgun (WGS) entry which is preliminary data.</text>
</comment>
<feature type="chain" id="PRO_5043979133" description="non-specific serine/threonine protein kinase" evidence="20">
    <location>
        <begin position="35"/>
        <end position="1176"/>
    </location>
</feature>
<feature type="compositionally biased region" description="Basic residues" evidence="19">
    <location>
        <begin position="679"/>
        <end position="696"/>
    </location>
</feature>
<evidence type="ECO:0000256" key="3">
    <source>
        <dbReference type="ARBA" id="ARBA00012513"/>
    </source>
</evidence>
<reference evidence="23 24" key="1">
    <citation type="submission" date="2019-10" db="EMBL/GenBank/DDBJ databases">
        <authorList>
            <person name="Palmer J.M."/>
        </authorList>
    </citation>
    <scope>NUCLEOTIDE SEQUENCE [LARGE SCALE GENOMIC DNA]</scope>
    <source>
        <strain evidence="23 24">TWF694</strain>
    </source>
</reference>
<dbReference type="PANTHER" id="PTHR13954">
    <property type="entry name" value="IRE1-RELATED"/>
    <property type="match status" value="1"/>
</dbReference>
<dbReference type="InterPro" id="IPR000719">
    <property type="entry name" value="Prot_kinase_dom"/>
</dbReference>
<gene>
    <name evidence="23" type="primary">IRE1</name>
    <name evidence="23" type="ORF">TWF694_011034</name>
</gene>
<dbReference type="Gene3D" id="3.30.200.20">
    <property type="entry name" value="Phosphorylase Kinase, domain 1"/>
    <property type="match status" value="1"/>
</dbReference>
<dbReference type="GO" id="GO:0070059">
    <property type="term" value="P:intrinsic apoptotic signaling pathway in response to endoplasmic reticulum stress"/>
    <property type="evidence" value="ECO:0007669"/>
    <property type="project" value="TreeGrafter"/>
</dbReference>
<dbReference type="InterPro" id="IPR011047">
    <property type="entry name" value="Quinoprotein_ADH-like_sf"/>
</dbReference>
<dbReference type="PROSITE" id="PS50011">
    <property type="entry name" value="PROTEIN_KINASE_DOM"/>
    <property type="match status" value="1"/>
</dbReference>
<dbReference type="SUPFAM" id="SSF56112">
    <property type="entry name" value="Protein kinase-like (PK-like)"/>
    <property type="match status" value="1"/>
</dbReference>
<dbReference type="GO" id="GO:0004521">
    <property type="term" value="F:RNA endonuclease activity"/>
    <property type="evidence" value="ECO:0007669"/>
    <property type="project" value="InterPro"/>
</dbReference>
<keyword evidence="15" id="KW-0472">Membrane</keyword>
<evidence type="ECO:0000256" key="19">
    <source>
        <dbReference type="SAM" id="MobiDB-lite"/>
    </source>
</evidence>
<dbReference type="FunFam" id="3.30.200.20:FF:000077">
    <property type="entry name" value="Putative Serine/threonine-protein kinase/endoribonuclease IRE1"/>
    <property type="match status" value="1"/>
</dbReference>
<name>A0AAV9X8Z2_9PEZI</name>
<evidence type="ECO:0000256" key="14">
    <source>
        <dbReference type="ARBA" id="ARBA00022989"/>
    </source>
</evidence>
<evidence type="ECO:0000256" key="10">
    <source>
        <dbReference type="ARBA" id="ARBA00022777"/>
    </source>
</evidence>
<evidence type="ECO:0000256" key="16">
    <source>
        <dbReference type="ARBA" id="ARBA00023180"/>
    </source>
</evidence>
<dbReference type="InterPro" id="IPR011009">
    <property type="entry name" value="Kinase-like_dom_sf"/>
</dbReference>
<keyword evidence="14" id="KW-1133">Transmembrane helix</keyword>
<dbReference type="InterPro" id="IPR010513">
    <property type="entry name" value="KEN_dom"/>
</dbReference>
<keyword evidence="12" id="KW-0067">ATP-binding</keyword>
<evidence type="ECO:0000256" key="15">
    <source>
        <dbReference type="ARBA" id="ARBA00023136"/>
    </source>
</evidence>
<dbReference type="EMBL" id="JAVHJO010000008">
    <property type="protein sequence ID" value="KAK6538152.1"/>
    <property type="molecule type" value="Genomic_DNA"/>
</dbReference>
<organism evidence="23 24">
    <name type="scientific">Orbilia ellipsospora</name>
    <dbReference type="NCBI Taxonomy" id="2528407"/>
    <lineage>
        <taxon>Eukaryota</taxon>
        <taxon>Fungi</taxon>
        <taxon>Dikarya</taxon>
        <taxon>Ascomycota</taxon>
        <taxon>Pezizomycotina</taxon>
        <taxon>Orbiliomycetes</taxon>
        <taxon>Orbiliales</taxon>
        <taxon>Orbiliaceae</taxon>
        <taxon>Orbilia</taxon>
    </lineage>
</organism>
<keyword evidence="9" id="KW-0547">Nucleotide-binding</keyword>
<feature type="region of interest" description="Disordered" evidence="19">
    <location>
        <begin position="54"/>
        <end position="110"/>
    </location>
</feature>
<keyword evidence="5" id="KW-0808">Transferase</keyword>
<dbReference type="InterPro" id="IPR038357">
    <property type="entry name" value="KEN_sf"/>
</dbReference>
<feature type="signal peptide" evidence="20">
    <location>
        <begin position="1"/>
        <end position="34"/>
    </location>
</feature>
<dbReference type="InterPro" id="IPR008271">
    <property type="entry name" value="Ser/Thr_kinase_AS"/>
</dbReference>
<protein>
    <recommendedName>
        <fullName evidence="3">non-specific serine/threonine protein kinase</fullName>
        <ecNumber evidence="3">2.7.11.1</ecNumber>
    </recommendedName>
</protein>
<evidence type="ECO:0000256" key="7">
    <source>
        <dbReference type="ARBA" id="ARBA00022723"/>
    </source>
</evidence>
<comment type="cofactor">
    <cofactor evidence="1">
        <name>Mg(2+)</name>
        <dbReference type="ChEBI" id="CHEBI:18420"/>
    </cofactor>
</comment>
<accession>A0AAV9X8Z2</accession>
<feature type="region of interest" description="Disordered" evidence="19">
    <location>
        <begin position="655"/>
        <end position="722"/>
    </location>
</feature>
<feature type="region of interest" description="Disordered" evidence="19">
    <location>
        <begin position="469"/>
        <end position="508"/>
    </location>
</feature>
<keyword evidence="10 23" id="KW-0418">Kinase</keyword>
<dbReference type="EC" id="2.7.11.1" evidence="3"/>
<evidence type="ECO:0000313" key="23">
    <source>
        <dbReference type="EMBL" id="KAK6538152.1"/>
    </source>
</evidence>
<evidence type="ECO:0000256" key="4">
    <source>
        <dbReference type="ARBA" id="ARBA00022527"/>
    </source>
</evidence>
<comment type="catalytic activity">
    <reaction evidence="18">
        <text>L-seryl-[protein] + ATP = O-phospho-L-seryl-[protein] + ADP + H(+)</text>
        <dbReference type="Rhea" id="RHEA:17989"/>
        <dbReference type="Rhea" id="RHEA-COMP:9863"/>
        <dbReference type="Rhea" id="RHEA-COMP:11604"/>
        <dbReference type="ChEBI" id="CHEBI:15378"/>
        <dbReference type="ChEBI" id="CHEBI:29999"/>
        <dbReference type="ChEBI" id="CHEBI:30616"/>
        <dbReference type="ChEBI" id="CHEBI:83421"/>
        <dbReference type="ChEBI" id="CHEBI:456216"/>
        <dbReference type="EC" id="2.7.11.1"/>
    </reaction>
    <physiologicalReaction direction="left-to-right" evidence="18">
        <dbReference type="Rhea" id="RHEA:17990"/>
    </physiologicalReaction>
</comment>
<proteinExistence type="predicted"/>
<dbReference type="GO" id="GO:0036498">
    <property type="term" value="P:IRE1-mediated unfolded protein response"/>
    <property type="evidence" value="ECO:0007669"/>
    <property type="project" value="UniProtKB-ARBA"/>
</dbReference>
<dbReference type="GO" id="GO:0051082">
    <property type="term" value="F:unfolded protein binding"/>
    <property type="evidence" value="ECO:0007669"/>
    <property type="project" value="TreeGrafter"/>
</dbReference>
<dbReference type="GO" id="GO:0004674">
    <property type="term" value="F:protein serine/threonine kinase activity"/>
    <property type="evidence" value="ECO:0007669"/>
    <property type="project" value="UniProtKB-KW"/>
</dbReference>
<dbReference type="FunFam" id="1.20.1440.180:FF:000002">
    <property type="entry name" value="Serine/threonine-protein kinase/endoribonuclease IRE1"/>
    <property type="match status" value="1"/>
</dbReference>
<keyword evidence="4" id="KW-0723">Serine/threonine-protein kinase</keyword>
<evidence type="ECO:0000313" key="24">
    <source>
        <dbReference type="Proteomes" id="UP001365542"/>
    </source>
</evidence>
<sequence length="1176" mass="131633">MRASSTIGMRRSVSLNILLTFFFVFAALLQVIGAEKVVRRSGYSRETVRNTDINQRLDDTLAEKETPPVKGHIIPPSSYQTSDKRRRSVSKEDIENAGSRAPNVESYLGDVPSPVRHEDASIATVARQPLILHEEPEDTLQPVDPFAGTRKSLADWKLEDYIIAITIKGNIYATNRTTGRKLWTIMTNDLWSVERHKKPGGENFEEQEDFEWIIEPGNGGTLYSHTLGEGLQRVAFRSMKYISENSPYLAAGGMTLTGSRDTEIYTINPLTGQFLSSSSGTISNGLPDKCKKRTRLEGLDDDDEECTVRKVSLARTDYTVNIGREGGGYMWTLKYTEWGIGTQNNDLAEQYKTSLDDKYLYPLQDGKLICRNIKEDKPKFVTTFEEPVAQIFDIASNRNDERLVLLPHPKDPALVKNDQGGRRMLANLEGGSGVFALPYAIESSSQAPSLPEKHDWLSMDVEGRRNAIQGMRPIRDFNKPKPKSLDGPSSESNVSQNTHQHSSQDMVSQHPVYEKPLKDHAVFQITALVLLMSMMWFAGKHSTDLSIAIRRFRDRLPSPLQSGAPRQILEISPETPMIKETFTNENIQSHPAPESVSVQIETDVEDVQVVTREELPPQLTQEIVDVSKPDDFVIVPLPQTVTPNKKVVSFVDTKDDQEAGSGDEEANDADKATTPTTPGKKKRQRGARGKGKRNRKKSTDTEGEEKKNSSEPEDKSSSDKGGVAVIHNPELLISNANGQVAEDLFVSNDVLGIGSHGTRVFRGKFGDREVAVKRLLVDSYDLASHEVNLLQRVDDHPNVVRYFCQKQTDLFLYIALELCPASLQDVFEAAQHRHILELMEPPEVLRQMTLGVQHLHSLKIVHRDLKPQNILVAEPKRSLRNPSEIKHPKILISDFGLCKKLEADQSSFRATTAHAAGTSGWRAPELLIGESGDAAMSSLSEHTNGSTSDSSVLDTLTNRRATRAIDIFSLGCVFYFVLTRGSHPFGDRYLREGNIITGKYNLSGLEVLGDSGAEAADLIASMIARNPKARPDATAVLTHPFFWSAEKKLTFLLDVSDRFEKEERDPPSPLLQKLETYAKPTFGGDWYKKLDKGLIDNLGKHRKYQGDRMLDLLRALRNKKHHYQDLPPAVQATVGALPDGYLCYFTSRFPKLLVNMFHLVRDEIQDEAMWRSYFTS</sequence>
<dbReference type="Pfam" id="PF00069">
    <property type="entry name" value="Pkinase"/>
    <property type="match status" value="1"/>
</dbReference>
<dbReference type="InterPro" id="IPR045133">
    <property type="entry name" value="IRE1/2-like"/>
</dbReference>
<dbReference type="CDD" id="cd10422">
    <property type="entry name" value="RNase_Ire1"/>
    <property type="match status" value="1"/>
</dbReference>
<dbReference type="Pfam" id="PF06479">
    <property type="entry name" value="Ribonuc_2-5A"/>
    <property type="match status" value="1"/>
</dbReference>
<dbReference type="GO" id="GO:0046872">
    <property type="term" value="F:metal ion binding"/>
    <property type="evidence" value="ECO:0007669"/>
    <property type="project" value="UniProtKB-KW"/>
</dbReference>
<keyword evidence="16" id="KW-0325">Glycoprotein</keyword>
<dbReference type="GO" id="GO:0005524">
    <property type="term" value="F:ATP binding"/>
    <property type="evidence" value="ECO:0007669"/>
    <property type="project" value="UniProtKB-KW"/>
</dbReference>
<evidence type="ECO:0000259" key="21">
    <source>
        <dbReference type="PROSITE" id="PS50011"/>
    </source>
</evidence>
<dbReference type="PROSITE" id="PS00108">
    <property type="entry name" value="PROTEIN_KINASE_ST"/>
    <property type="match status" value="1"/>
</dbReference>
<keyword evidence="6" id="KW-0812">Transmembrane</keyword>
<dbReference type="Gene3D" id="1.10.510.10">
    <property type="entry name" value="Transferase(Phosphotransferase) domain 1"/>
    <property type="match status" value="1"/>
</dbReference>
<feature type="domain" description="KEN" evidence="22">
    <location>
        <begin position="1045"/>
        <end position="1176"/>
    </location>
</feature>
<feature type="compositionally biased region" description="Basic and acidic residues" evidence="19">
    <location>
        <begin position="55"/>
        <end position="67"/>
    </location>
</feature>
<feature type="compositionally biased region" description="Polar residues" evidence="19">
    <location>
        <begin position="487"/>
        <end position="507"/>
    </location>
</feature>
<evidence type="ECO:0000256" key="9">
    <source>
        <dbReference type="ARBA" id="ARBA00022741"/>
    </source>
</evidence>
<dbReference type="SMART" id="SM00220">
    <property type="entry name" value="S_TKc"/>
    <property type="match status" value="1"/>
</dbReference>
<dbReference type="SMART" id="SM00580">
    <property type="entry name" value="PUG"/>
    <property type="match status" value="1"/>
</dbReference>
<evidence type="ECO:0000256" key="1">
    <source>
        <dbReference type="ARBA" id="ARBA00001946"/>
    </source>
</evidence>
<evidence type="ECO:0000256" key="6">
    <source>
        <dbReference type="ARBA" id="ARBA00022692"/>
    </source>
</evidence>
<dbReference type="GO" id="GO:1990604">
    <property type="term" value="C:IRE1-TRAF2-ASK1 complex"/>
    <property type="evidence" value="ECO:0007669"/>
    <property type="project" value="TreeGrafter"/>
</dbReference>
<keyword evidence="24" id="KW-1185">Reference proteome</keyword>
<evidence type="ECO:0000256" key="2">
    <source>
        <dbReference type="ARBA" id="ARBA00004479"/>
    </source>
</evidence>
<evidence type="ECO:0000256" key="8">
    <source>
        <dbReference type="ARBA" id="ARBA00022729"/>
    </source>
</evidence>
<evidence type="ECO:0000256" key="20">
    <source>
        <dbReference type="SAM" id="SignalP"/>
    </source>
</evidence>
<dbReference type="PROSITE" id="PS51392">
    <property type="entry name" value="KEN"/>
    <property type="match status" value="1"/>
</dbReference>
<dbReference type="GO" id="GO:0016787">
    <property type="term" value="F:hydrolase activity"/>
    <property type="evidence" value="ECO:0007669"/>
    <property type="project" value="UniProtKB-KW"/>
</dbReference>
<dbReference type="SUPFAM" id="SSF50998">
    <property type="entry name" value="Quinoprotein alcohol dehydrogenase-like"/>
    <property type="match status" value="1"/>
</dbReference>
<evidence type="ECO:0000256" key="5">
    <source>
        <dbReference type="ARBA" id="ARBA00022679"/>
    </source>
</evidence>
<evidence type="ECO:0000259" key="22">
    <source>
        <dbReference type="PROSITE" id="PS51392"/>
    </source>
</evidence>